<keyword evidence="2" id="KW-1133">Transmembrane helix</keyword>
<feature type="coiled-coil region" evidence="1">
    <location>
        <begin position="855"/>
        <end position="882"/>
    </location>
</feature>
<keyword evidence="2" id="KW-0812">Transmembrane</keyword>
<keyword evidence="1" id="KW-0175">Coiled coil</keyword>
<evidence type="ECO:0000256" key="1">
    <source>
        <dbReference type="SAM" id="Coils"/>
    </source>
</evidence>
<keyword evidence="2" id="KW-0472">Membrane</keyword>
<reference evidence="3 4" key="1">
    <citation type="journal article" date="2015" name="Nature">
        <title>rRNA introns, odd ribosomes, and small enigmatic genomes across a large radiation of phyla.</title>
        <authorList>
            <person name="Brown C.T."/>
            <person name="Hug L.A."/>
            <person name="Thomas B.C."/>
            <person name="Sharon I."/>
            <person name="Castelle C.J."/>
            <person name="Singh A."/>
            <person name="Wilkins M.J."/>
            <person name="Williams K.H."/>
            <person name="Banfield J.F."/>
        </authorList>
    </citation>
    <scope>NUCLEOTIDE SEQUENCE [LARGE SCALE GENOMIC DNA]</scope>
</reference>
<evidence type="ECO:0000313" key="4">
    <source>
        <dbReference type="Proteomes" id="UP000033881"/>
    </source>
</evidence>
<dbReference type="EMBL" id="LBWB01000029">
    <property type="protein sequence ID" value="KKQ99019.1"/>
    <property type="molecule type" value="Genomic_DNA"/>
</dbReference>
<dbReference type="STRING" id="1618574.UT24_C0029G0031"/>
<organism evidence="3 4">
    <name type="scientific">Candidatus Woesebacteria bacterium GW2011_GWB1_39_12</name>
    <dbReference type="NCBI Taxonomy" id="1618574"/>
    <lineage>
        <taxon>Bacteria</taxon>
        <taxon>Candidatus Woeseibacteriota</taxon>
    </lineage>
</organism>
<feature type="transmembrane region" description="Helical" evidence="2">
    <location>
        <begin position="621"/>
        <end position="642"/>
    </location>
</feature>
<accession>A0A0G0PLK4</accession>
<evidence type="ECO:0000313" key="3">
    <source>
        <dbReference type="EMBL" id="KKQ99019.1"/>
    </source>
</evidence>
<protein>
    <submittedName>
        <fullName evidence="3">TMP repeat family protein</fullName>
    </submittedName>
</protein>
<proteinExistence type="predicted"/>
<dbReference type="AlphaFoldDB" id="A0A0G0PLK4"/>
<feature type="transmembrane region" description="Helical" evidence="2">
    <location>
        <begin position="367"/>
        <end position="385"/>
    </location>
</feature>
<sequence length="1021" mass="110720">MRSSIKSWINDTALASAAFTALFTKVAKGAIDTAADFEKAGIMTRFLTDNTEAANKYSQALIDLALTTPFTTKEITTLGSRMIGQVKDVDISVLGMKALTNAVSATGGGIMELENSQRALTQTFIKAKPSLEELNKQFNNANIPVMRALSKHLADGTVKLKGYTDAVVVTGGASKKLAGDATKAGEVIEDSAFKTDKLTAAMNKAKNKFGESSYQFKEAKDKLGDWNEKVAGAQGTIEKYNSALGSTTKTISGFHKTQEQIMADLQDVANLGVTGKDTAVAIMEALALEYAGANETMLNSFSGLTRNIVDQIQVVSASIMGIDKNLNVREGSIFYYLKLGAKSLSEFLAAHRYDIADFVDSLLKNKVAMMSIATIIVSMMIPAFVKLNKFLGLTKLLLGGLTLTPFVLIMAGAISLLLAIQRIKDKMAFGTTETGNVHATWQQALKGIAIRIENLVDSPQMQRIKDKLAFGTTDTGTIHATWQQALEGIKIRVQNFSENYIGPLIQRMKNNLYWSITDTVKADTTWMDILEGIKDRINRYVGIIGQKIQEMKNMFVFGEIAPPIPATWMNVLEKVKILLEQVKQKLSELKAKAKSEIDSIIQFWNEHREAITKTAQAITVFFLPAIIALGIAMATNAIRAAITLTLQFIAMKNAAAQAAFTGIGQLIYQTIQFGIQGWKTIVVLAAQAVAWTTSTLLKTANAVATGSLTIATVAQAIATGVLTAATWLLNTALSILFAPLTIIIVAITTIIAIFLQWAGLLDNVIGGLRGLLSSIFGLNPQLDLYRQNLDLSKSSTDSLAAATDILTGAHDRATDANLELRGAQLGVDNAQRMVTDALNTYGENSPQYRDNVHNLDLANRRLEKAEEGVEGAQRDIMKAQDDYAKDVKEKAVPTVTFFNRYLDSHKSKWQELADAINSVISNILRWTGLKGQHGASGQWQHGGIVPGPIGQPMPAIVHGGERITPRGGVDESAKSMGGDGITININGSVTMDSEERVRELARLIMRMLGRESELSRYGVGY</sequence>
<dbReference type="Proteomes" id="UP000033881">
    <property type="component" value="Unassembled WGS sequence"/>
</dbReference>
<feature type="transmembrane region" description="Helical" evidence="2">
    <location>
        <begin position="397"/>
        <end position="420"/>
    </location>
</feature>
<feature type="coiled-coil region" evidence="1">
    <location>
        <begin position="572"/>
        <end position="599"/>
    </location>
</feature>
<comment type="caution">
    <text evidence="3">The sequence shown here is derived from an EMBL/GenBank/DDBJ whole genome shotgun (WGS) entry which is preliminary data.</text>
</comment>
<feature type="transmembrane region" description="Helical" evidence="2">
    <location>
        <begin position="735"/>
        <end position="755"/>
    </location>
</feature>
<feature type="transmembrane region" description="Helical" evidence="2">
    <location>
        <begin position="709"/>
        <end position="729"/>
    </location>
</feature>
<name>A0A0G0PLK4_9BACT</name>
<evidence type="ECO:0000256" key="2">
    <source>
        <dbReference type="SAM" id="Phobius"/>
    </source>
</evidence>
<gene>
    <name evidence="3" type="ORF">UT24_C0029G0031</name>
</gene>